<accession>A0ABD1WSX4</accession>
<evidence type="ECO:0000256" key="1">
    <source>
        <dbReference type="SAM" id="MobiDB-lite"/>
    </source>
</evidence>
<dbReference type="Proteomes" id="UP001604277">
    <property type="component" value="Unassembled WGS sequence"/>
</dbReference>
<sequence length="111" mass="12682">MILIIVWVKTIICYSRKESIVSNETNDSDRLENPPSEELRSVYSDSEEEFVQFPEFNPKKEMLHPELEVENKFRSKEEFKAEGNRGVEGLLSDGTIAPSQASTMGHGNQDF</sequence>
<feature type="region of interest" description="Disordered" evidence="1">
    <location>
        <begin position="84"/>
        <end position="111"/>
    </location>
</feature>
<reference evidence="3" key="1">
    <citation type="submission" date="2024-07" db="EMBL/GenBank/DDBJ databases">
        <title>Two chromosome-level genome assemblies of Korean endemic species Abeliophyllum distichum and Forsythia ovata (Oleaceae).</title>
        <authorList>
            <person name="Jang H."/>
        </authorList>
    </citation>
    <scope>NUCLEOTIDE SEQUENCE [LARGE SCALE GENOMIC DNA]</scope>
</reference>
<feature type="region of interest" description="Disordered" evidence="1">
    <location>
        <begin position="21"/>
        <end position="44"/>
    </location>
</feature>
<feature type="compositionally biased region" description="Polar residues" evidence="1">
    <location>
        <begin position="97"/>
        <end position="111"/>
    </location>
</feature>
<gene>
    <name evidence="2" type="ORF">Fot_06393</name>
</gene>
<comment type="caution">
    <text evidence="2">The sequence shown here is derived from an EMBL/GenBank/DDBJ whole genome shotgun (WGS) entry which is preliminary data.</text>
</comment>
<evidence type="ECO:0000313" key="2">
    <source>
        <dbReference type="EMBL" id="KAL2552774.1"/>
    </source>
</evidence>
<dbReference type="AlphaFoldDB" id="A0ABD1WSX4"/>
<dbReference type="EMBL" id="JBFOLJ010000002">
    <property type="protein sequence ID" value="KAL2552774.1"/>
    <property type="molecule type" value="Genomic_DNA"/>
</dbReference>
<evidence type="ECO:0000313" key="3">
    <source>
        <dbReference type="Proteomes" id="UP001604277"/>
    </source>
</evidence>
<feature type="compositionally biased region" description="Basic and acidic residues" evidence="1">
    <location>
        <begin position="27"/>
        <end position="40"/>
    </location>
</feature>
<keyword evidence="3" id="KW-1185">Reference proteome</keyword>
<protein>
    <submittedName>
        <fullName evidence="2">Uncharacterized protein</fullName>
    </submittedName>
</protein>
<name>A0ABD1WSX4_9LAMI</name>
<proteinExistence type="predicted"/>
<organism evidence="2 3">
    <name type="scientific">Forsythia ovata</name>
    <dbReference type="NCBI Taxonomy" id="205694"/>
    <lineage>
        <taxon>Eukaryota</taxon>
        <taxon>Viridiplantae</taxon>
        <taxon>Streptophyta</taxon>
        <taxon>Embryophyta</taxon>
        <taxon>Tracheophyta</taxon>
        <taxon>Spermatophyta</taxon>
        <taxon>Magnoliopsida</taxon>
        <taxon>eudicotyledons</taxon>
        <taxon>Gunneridae</taxon>
        <taxon>Pentapetalae</taxon>
        <taxon>asterids</taxon>
        <taxon>lamiids</taxon>
        <taxon>Lamiales</taxon>
        <taxon>Oleaceae</taxon>
        <taxon>Forsythieae</taxon>
        <taxon>Forsythia</taxon>
    </lineage>
</organism>